<dbReference type="GO" id="GO:0003700">
    <property type="term" value="F:DNA-binding transcription factor activity"/>
    <property type="evidence" value="ECO:0007669"/>
    <property type="project" value="InterPro"/>
</dbReference>
<dbReference type="PANTHER" id="PTHR46796">
    <property type="entry name" value="HTH-TYPE TRANSCRIPTIONAL ACTIVATOR RHAS-RELATED"/>
    <property type="match status" value="1"/>
</dbReference>
<comment type="caution">
    <text evidence="5">The sequence shown here is derived from an EMBL/GenBank/DDBJ whole genome shotgun (WGS) entry which is preliminary data.</text>
</comment>
<dbReference type="PROSITE" id="PS01124">
    <property type="entry name" value="HTH_ARAC_FAMILY_2"/>
    <property type="match status" value="1"/>
</dbReference>
<proteinExistence type="predicted"/>
<dbReference type="PRINTS" id="PR00032">
    <property type="entry name" value="HTHARAC"/>
</dbReference>
<dbReference type="InterPro" id="IPR050204">
    <property type="entry name" value="AraC_XylS_family_regulators"/>
</dbReference>
<evidence type="ECO:0000313" key="5">
    <source>
        <dbReference type="EMBL" id="KIH99615.1"/>
    </source>
</evidence>
<keyword evidence="1" id="KW-0805">Transcription regulation</keyword>
<reference evidence="6" key="1">
    <citation type="journal article" date="2015" name="Chem. Biol.">
        <title>Structure, bioactivity, and resistance mechanism of streptomonomicin, an unusual lasso Peptide from an understudied halophilic actinomycete.</title>
        <authorList>
            <person name="Metelev M."/>
            <person name="Tietz J.I."/>
            <person name="Melby J.O."/>
            <person name="Blair P.M."/>
            <person name="Zhu L."/>
            <person name="Livnat I."/>
            <person name="Severinov K."/>
            <person name="Mitchell D.A."/>
        </authorList>
    </citation>
    <scope>NUCLEOTIDE SEQUENCE [LARGE SCALE GENOMIC DNA]</scope>
    <source>
        <strain evidence="6">YIM 90003</strain>
    </source>
</reference>
<dbReference type="Proteomes" id="UP000031675">
    <property type="component" value="Unassembled WGS sequence"/>
</dbReference>
<dbReference type="Pfam" id="PF12833">
    <property type="entry name" value="HTH_18"/>
    <property type="match status" value="1"/>
</dbReference>
<dbReference type="Gene3D" id="1.10.10.60">
    <property type="entry name" value="Homeodomain-like"/>
    <property type="match status" value="1"/>
</dbReference>
<dbReference type="SMART" id="SM00342">
    <property type="entry name" value="HTH_ARAC"/>
    <property type="match status" value="1"/>
</dbReference>
<name>A0A0C2JKZ1_9ACTN</name>
<keyword evidence="2" id="KW-0238">DNA-binding</keyword>
<evidence type="ECO:0000256" key="1">
    <source>
        <dbReference type="ARBA" id="ARBA00023015"/>
    </source>
</evidence>
<dbReference type="InterPro" id="IPR035418">
    <property type="entry name" value="AraC-bd_2"/>
</dbReference>
<dbReference type="GO" id="GO:0043565">
    <property type="term" value="F:sequence-specific DNA binding"/>
    <property type="evidence" value="ECO:0007669"/>
    <property type="project" value="InterPro"/>
</dbReference>
<dbReference type="AlphaFoldDB" id="A0A0C2JKZ1"/>
<sequence length="295" mass="32322">MQFEFDCDRPGRFSGALSDRSLAGVGFIDMECGRHAAYRGPESISAGDTGYYILTLQLAGRLELTQHDRTAVLAPGSFALYDSAQPTRVVSSDDYKSTCIKFPYERIGVGQDALSEITATAFECRAGLPSAAWATVLGLNRGLESLGPSGPLAVRGMMELVTTMLGNELGRPPPAVDHRAELRARISEYIDAHLSDPRLSPRVIAAAHYISARNLHQLFEESEHTVAGCIRARRVERCGRDLADPRQAEVPASAIALRWGFADASHFGQVFKRHTGQTPAEFRRAAYRSRRFAPE</sequence>
<dbReference type="SUPFAM" id="SSF46689">
    <property type="entry name" value="Homeodomain-like"/>
    <property type="match status" value="1"/>
</dbReference>
<evidence type="ECO:0000256" key="2">
    <source>
        <dbReference type="ARBA" id="ARBA00023125"/>
    </source>
</evidence>
<gene>
    <name evidence="5" type="ORF">LP52_06450</name>
</gene>
<dbReference type="Pfam" id="PF14525">
    <property type="entry name" value="AraC_binding_2"/>
    <property type="match status" value="1"/>
</dbReference>
<keyword evidence="6" id="KW-1185">Reference proteome</keyword>
<feature type="domain" description="HTH araC/xylS-type" evidence="4">
    <location>
        <begin position="184"/>
        <end position="285"/>
    </location>
</feature>
<dbReference type="EMBL" id="JROO01000010">
    <property type="protein sequence ID" value="KIH99615.1"/>
    <property type="molecule type" value="Genomic_DNA"/>
</dbReference>
<dbReference type="InterPro" id="IPR018060">
    <property type="entry name" value="HTH_AraC"/>
</dbReference>
<organism evidence="5 6">
    <name type="scientific">Streptomonospora alba</name>
    <dbReference type="NCBI Taxonomy" id="183763"/>
    <lineage>
        <taxon>Bacteria</taxon>
        <taxon>Bacillati</taxon>
        <taxon>Actinomycetota</taxon>
        <taxon>Actinomycetes</taxon>
        <taxon>Streptosporangiales</taxon>
        <taxon>Nocardiopsidaceae</taxon>
        <taxon>Streptomonospora</taxon>
    </lineage>
</organism>
<accession>A0A0C2JKZ1</accession>
<evidence type="ECO:0000259" key="4">
    <source>
        <dbReference type="PROSITE" id="PS01124"/>
    </source>
</evidence>
<protein>
    <recommendedName>
        <fullName evidence="4">HTH araC/xylS-type domain-containing protein</fullName>
    </recommendedName>
</protein>
<evidence type="ECO:0000256" key="3">
    <source>
        <dbReference type="ARBA" id="ARBA00023163"/>
    </source>
</evidence>
<keyword evidence="3" id="KW-0804">Transcription</keyword>
<dbReference type="InterPro" id="IPR020449">
    <property type="entry name" value="Tscrpt_reg_AraC-type_HTH"/>
</dbReference>
<dbReference type="InterPro" id="IPR009057">
    <property type="entry name" value="Homeodomain-like_sf"/>
</dbReference>
<dbReference type="PANTHER" id="PTHR46796:SF6">
    <property type="entry name" value="ARAC SUBFAMILY"/>
    <property type="match status" value="1"/>
</dbReference>
<evidence type="ECO:0000313" key="6">
    <source>
        <dbReference type="Proteomes" id="UP000031675"/>
    </source>
</evidence>
<dbReference type="STRING" id="183763.LP52_06450"/>